<evidence type="ECO:0000256" key="1">
    <source>
        <dbReference type="SAM" id="Phobius"/>
    </source>
</evidence>
<evidence type="ECO:0000313" key="3">
    <source>
        <dbReference type="Proteomes" id="UP001362999"/>
    </source>
</evidence>
<dbReference type="AlphaFoldDB" id="A0AAW0A0R5"/>
<protein>
    <submittedName>
        <fullName evidence="2">Uncharacterized protein</fullName>
    </submittedName>
</protein>
<keyword evidence="1" id="KW-1133">Transmembrane helix</keyword>
<gene>
    <name evidence="2" type="ORF">R3P38DRAFT_3071701</name>
</gene>
<sequence length="142" mass="16008">MRVKAGIEMNQLQPLPSRTCTTCTNTSYYTHPRHLPGSPLTMLDIQVHSLAQHLSYTSHLRLHMLLLLPSRVLCMGFTLFIIHLIIVVQERTCCSTRTFVGTISNATPFSPRALAMRAMTTVLPMPVAMTQNTWFFLFISTA</sequence>
<reference evidence="2 3" key="1">
    <citation type="journal article" date="2024" name="J Genomics">
        <title>Draft genome sequencing and assembly of Favolaschia claudopus CIRM-BRFM 2984 isolated from oak limbs.</title>
        <authorList>
            <person name="Navarro D."/>
            <person name="Drula E."/>
            <person name="Chaduli D."/>
            <person name="Cazenave R."/>
            <person name="Ahrendt S."/>
            <person name="Wang J."/>
            <person name="Lipzen A."/>
            <person name="Daum C."/>
            <person name="Barry K."/>
            <person name="Grigoriev I.V."/>
            <person name="Favel A."/>
            <person name="Rosso M.N."/>
            <person name="Martin F."/>
        </authorList>
    </citation>
    <scope>NUCLEOTIDE SEQUENCE [LARGE SCALE GENOMIC DNA]</scope>
    <source>
        <strain evidence="2 3">CIRM-BRFM 2984</strain>
    </source>
</reference>
<accession>A0AAW0A0R5</accession>
<feature type="transmembrane region" description="Helical" evidence="1">
    <location>
        <begin position="65"/>
        <end position="88"/>
    </location>
</feature>
<dbReference type="Proteomes" id="UP001362999">
    <property type="component" value="Unassembled WGS sequence"/>
</dbReference>
<keyword evidence="3" id="KW-1185">Reference proteome</keyword>
<keyword evidence="1" id="KW-0472">Membrane</keyword>
<organism evidence="2 3">
    <name type="scientific">Favolaschia claudopus</name>
    <dbReference type="NCBI Taxonomy" id="2862362"/>
    <lineage>
        <taxon>Eukaryota</taxon>
        <taxon>Fungi</taxon>
        <taxon>Dikarya</taxon>
        <taxon>Basidiomycota</taxon>
        <taxon>Agaricomycotina</taxon>
        <taxon>Agaricomycetes</taxon>
        <taxon>Agaricomycetidae</taxon>
        <taxon>Agaricales</taxon>
        <taxon>Marasmiineae</taxon>
        <taxon>Mycenaceae</taxon>
        <taxon>Favolaschia</taxon>
    </lineage>
</organism>
<proteinExistence type="predicted"/>
<name>A0AAW0A0R5_9AGAR</name>
<feature type="non-terminal residue" evidence="2">
    <location>
        <position position="142"/>
    </location>
</feature>
<dbReference type="EMBL" id="JAWWNJ010000097">
    <property type="protein sequence ID" value="KAK6996543.1"/>
    <property type="molecule type" value="Genomic_DNA"/>
</dbReference>
<evidence type="ECO:0000313" key="2">
    <source>
        <dbReference type="EMBL" id="KAK6996543.1"/>
    </source>
</evidence>
<comment type="caution">
    <text evidence="2">The sequence shown here is derived from an EMBL/GenBank/DDBJ whole genome shotgun (WGS) entry which is preliminary data.</text>
</comment>
<keyword evidence="1" id="KW-0812">Transmembrane</keyword>